<feature type="transmembrane region" description="Helical" evidence="12">
    <location>
        <begin position="1210"/>
        <end position="1230"/>
    </location>
</feature>
<keyword evidence="5" id="KW-0732">Signal</keyword>
<evidence type="ECO:0000256" key="12">
    <source>
        <dbReference type="SAM" id="Phobius"/>
    </source>
</evidence>
<dbReference type="PROSITE" id="PS50156">
    <property type="entry name" value="SSD"/>
    <property type="match status" value="1"/>
</dbReference>
<gene>
    <name evidence="14" type="ORF">EHS24_003877</name>
</gene>
<dbReference type="InterPro" id="IPR000731">
    <property type="entry name" value="SSD"/>
</dbReference>
<feature type="transmembrane region" description="Helical" evidence="12">
    <location>
        <begin position="1237"/>
        <end position="1259"/>
    </location>
</feature>
<evidence type="ECO:0000313" key="14">
    <source>
        <dbReference type="EMBL" id="RSH76940.1"/>
    </source>
</evidence>
<feature type="transmembrane region" description="Helical" evidence="12">
    <location>
        <begin position="1185"/>
        <end position="1204"/>
    </location>
</feature>
<feature type="domain" description="SSD" evidence="13">
    <location>
        <begin position="584"/>
        <end position="866"/>
    </location>
</feature>
<evidence type="ECO:0000256" key="6">
    <source>
        <dbReference type="ARBA" id="ARBA00022989"/>
    </source>
</evidence>
<dbReference type="SUPFAM" id="SSF82866">
    <property type="entry name" value="Multidrug efflux transporter AcrB transmembrane domain"/>
    <property type="match status" value="2"/>
</dbReference>
<keyword evidence="15" id="KW-1185">Reference proteome</keyword>
<dbReference type="Pfam" id="PF22314">
    <property type="entry name" value="NPC1_MLD"/>
    <property type="match status" value="1"/>
</dbReference>
<comment type="similarity">
    <text evidence="2">Belongs to the patched family.</text>
</comment>
<dbReference type="FunFam" id="1.20.1640.10:FF:000029">
    <property type="entry name" value="Putative Patched sphingolipid transporter"/>
    <property type="match status" value="1"/>
</dbReference>
<proteinExistence type="inferred from homology"/>
<feature type="region of interest" description="Disordered" evidence="11">
    <location>
        <begin position="282"/>
        <end position="310"/>
    </location>
</feature>
<evidence type="ECO:0000256" key="3">
    <source>
        <dbReference type="ARBA" id="ARBA00022448"/>
    </source>
</evidence>
<accession>A0A427XDE3</accession>
<dbReference type="OrthoDB" id="6510177at2759"/>
<sequence length="1383" mass="151140">MPSDPPRRGQGVCAMRGNCGSVSRFGAQLPCPDDGDASETDDKLATLLSSVCGAAYQVPDTVCCTAEQVETLGDQLAQAAPLIAACPACINNFRSFYCDFTCSPNQSTFMQVTQTQKSTTGKDIVKAVDYQVSSQFAKGFYDSCKGVQFGATNGFAMDLIGGGAKNASAFLKYMGDVRPGLGSPFQIDFPLSKTSNYSRSALSCSDTGIDSRCACADCPSVCPSLPYLPPPNTEGCRVGRVSCLTFSLLIVYGAALAAVLLYYSLRQAKRIHQRRYERVALTDPPQSPTTTGVQGMVGHGQNDDDSGPSGSIHFRLGRGASLLDPMEHLQPKQSQINALLRRFFYRLGLACARFPIQTFVIAGVVVALLNVGWHWFQVETDPVRLWVSPSSAAAEEKAYFDDNFGPFYRTEQIFITAAHNLSPLSYDTLEWVLHVEQQIRDLRSAKGVALEDVCFAPSGPGTACVVQSVSAWLGDDMSQWGEKWTDRIKQCATSPGECLPEFGQPIDPKLILGGVKKDDWVNAKALVITYVVDNYNAEAKVKKVEDWEKILDRFLSELKHPDLKVSYSTGISLEKELNKSANTDVRIVVLSYLVMFLYVSLTLGGGQVPKKDVAKAFKRLYKLLQFCAYAVGLRAHRPGGKIMDTVKALPRIFMVNSKFGLGLFGIVIVLVAVSSSVGLFSLLGVRVTLIIAEVIPFLVLAVGVDNVFILVHELDRQNLMHAAPPETGDHSDSDSEHSAEHHGGHHGHGHGHGQAGHGHSHSHHADTTTTQPSPHPSPQVAAPDNHSDTSTHDQHSSLLPPEERVARAVARMGPSILLSSTTEVVAFALGALVPMPAVRNFAIYAAGSVLIGAILQCTVFVSAMVLDIKRAEASRLDCFPCIRLQKKIRLEDEGPGPVESLLTTFVRKWYAPTLLKKEVKHGVLAAFGGMLLLAIIGMQKITLGLDQRLALPPDSNLIPYFNDVDKYLDVGPPVYFVVKDGNTTERYGQQELCGRFTTCNELSVANTLEAERKRPETSFIANPPAAWIDDFLMWTNPLFESCCRVRRRDPSVFCRPRDSDRLCRPCYEGQEWDTTMAGLPQGEDFERYLGQWLQSPADDNCPLGGLQGYSHAVKTKKSDGSVKTSHFRTFHTPLRAQNEFINALASARRIAADISHNTGLDVFPYSLFYVFFDQYSYIASMSVKVLSAALLAVMGITSLLLGSWKTGATVTFTCALIVVNVMGVMGYWSISLNAISLVNLVISLGIAVEFCSHLARAFMGAGSGLSYDKVDARKDRDERAWTALVDVGPSIFSGITMTKLVGISVLALTKSKLLETYYFRMWLTLIITGALHGLVFLPVLLSYTGGQGYSLEDTDEDWVTSQMRRPGDYESAPFADDDSMMDY</sequence>
<evidence type="ECO:0000256" key="11">
    <source>
        <dbReference type="SAM" id="MobiDB-lite"/>
    </source>
</evidence>
<evidence type="ECO:0000256" key="9">
    <source>
        <dbReference type="ARBA" id="ARBA00023157"/>
    </source>
</evidence>
<feature type="transmembrane region" description="Helical" evidence="12">
    <location>
        <begin position="689"/>
        <end position="711"/>
    </location>
</feature>
<dbReference type="Gene3D" id="1.20.1640.10">
    <property type="entry name" value="Multidrug efflux transporter AcrB transmembrane domain"/>
    <property type="match status" value="2"/>
</dbReference>
<feature type="compositionally biased region" description="Basic and acidic residues" evidence="11">
    <location>
        <begin position="785"/>
        <end position="800"/>
    </location>
</feature>
<evidence type="ECO:0000256" key="5">
    <source>
        <dbReference type="ARBA" id="ARBA00022729"/>
    </source>
</evidence>
<evidence type="ECO:0000256" key="2">
    <source>
        <dbReference type="ARBA" id="ARBA00005585"/>
    </source>
</evidence>
<evidence type="ECO:0000256" key="8">
    <source>
        <dbReference type="ARBA" id="ARBA00023136"/>
    </source>
</evidence>
<feature type="transmembrane region" description="Helical" evidence="12">
    <location>
        <begin position="587"/>
        <end position="609"/>
    </location>
</feature>
<evidence type="ECO:0000256" key="1">
    <source>
        <dbReference type="ARBA" id="ARBA00004141"/>
    </source>
</evidence>
<dbReference type="GeneID" id="39588420"/>
<dbReference type="InterPro" id="IPR032190">
    <property type="entry name" value="NPC1_N"/>
</dbReference>
<evidence type="ECO:0000256" key="10">
    <source>
        <dbReference type="ARBA" id="ARBA00023180"/>
    </source>
</evidence>
<keyword evidence="4 12" id="KW-0812">Transmembrane</keyword>
<dbReference type="PANTHER" id="PTHR45727">
    <property type="entry name" value="NPC INTRACELLULAR CHOLESTEROL TRANSPORTER 1"/>
    <property type="match status" value="1"/>
</dbReference>
<feature type="transmembrane region" description="Helical" evidence="12">
    <location>
        <begin position="816"/>
        <end position="835"/>
    </location>
</feature>
<organism evidence="14 15">
    <name type="scientific">Apiotrichum porosum</name>
    <dbReference type="NCBI Taxonomy" id="105984"/>
    <lineage>
        <taxon>Eukaryota</taxon>
        <taxon>Fungi</taxon>
        <taxon>Dikarya</taxon>
        <taxon>Basidiomycota</taxon>
        <taxon>Agaricomycotina</taxon>
        <taxon>Tremellomycetes</taxon>
        <taxon>Trichosporonales</taxon>
        <taxon>Trichosporonaceae</taxon>
        <taxon>Apiotrichum</taxon>
    </lineage>
</organism>
<comment type="caution">
    <text evidence="14">The sequence shown here is derived from an EMBL/GenBank/DDBJ whole genome shotgun (WGS) entry which is preliminary data.</text>
</comment>
<keyword evidence="8 12" id="KW-0472">Membrane</keyword>
<feature type="compositionally biased region" description="Basic and acidic residues" evidence="11">
    <location>
        <begin position="727"/>
        <end position="742"/>
    </location>
</feature>
<dbReference type="Proteomes" id="UP000279236">
    <property type="component" value="Unassembled WGS sequence"/>
</dbReference>
<keyword evidence="10" id="KW-0325">Glycoprotein</keyword>
<evidence type="ECO:0000256" key="7">
    <source>
        <dbReference type="ARBA" id="ARBA00023055"/>
    </source>
</evidence>
<dbReference type="GO" id="GO:0032934">
    <property type="term" value="F:sterol binding"/>
    <property type="evidence" value="ECO:0007669"/>
    <property type="project" value="TreeGrafter"/>
</dbReference>
<keyword evidence="6 12" id="KW-1133">Transmembrane helix</keyword>
<dbReference type="GO" id="GO:0015918">
    <property type="term" value="P:sterol transport"/>
    <property type="evidence" value="ECO:0007669"/>
    <property type="project" value="TreeGrafter"/>
</dbReference>
<feature type="transmembrane region" description="Helical" evidence="12">
    <location>
        <begin position="244"/>
        <end position="265"/>
    </location>
</feature>
<name>A0A427XDE3_9TREE</name>
<keyword evidence="7" id="KW-0445">Lipid transport</keyword>
<dbReference type="Pfam" id="PF16414">
    <property type="entry name" value="NPC1_N"/>
    <property type="match status" value="1"/>
</dbReference>
<dbReference type="Pfam" id="PF12349">
    <property type="entry name" value="Sterol-sensing"/>
    <property type="match status" value="2"/>
</dbReference>
<dbReference type="InterPro" id="IPR053956">
    <property type="entry name" value="NPC1_MLD"/>
</dbReference>
<feature type="transmembrane region" description="Helical" evidence="12">
    <location>
        <begin position="354"/>
        <end position="376"/>
    </location>
</feature>
<dbReference type="InterPro" id="IPR053958">
    <property type="entry name" value="HMGCR/SNAP/NPC1-like_SSD"/>
</dbReference>
<evidence type="ECO:0000313" key="15">
    <source>
        <dbReference type="Proteomes" id="UP000279236"/>
    </source>
</evidence>
<protein>
    <recommendedName>
        <fullName evidence="13">SSD domain-containing protein</fullName>
    </recommendedName>
</protein>
<dbReference type="PANTHER" id="PTHR45727:SF2">
    <property type="entry name" value="NPC INTRACELLULAR CHOLESTEROL TRANSPORTER 1"/>
    <property type="match status" value="1"/>
</dbReference>
<comment type="subcellular location">
    <subcellularLocation>
        <location evidence="1">Membrane</location>
        <topology evidence="1">Multi-pass membrane protein</topology>
    </subcellularLocation>
</comment>
<dbReference type="STRING" id="105984.A0A427XDE3"/>
<feature type="transmembrane region" description="Helical" evidence="12">
    <location>
        <begin position="659"/>
        <end position="683"/>
    </location>
</feature>
<feature type="transmembrane region" description="Helical" evidence="12">
    <location>
        <begin position="841"/>
        <end position="866"/>
    </location>
</feature>
<dbReference type="GO" id="GO:0016020">
    <property type="term" value="C:membrane"/>
    <property type="evidence" value="ECO:0007669"/>
    <property type="project" value="UniProtKB-SubCell"/>
</dbReference>
<dbReference type="RefSeq" id="XP_028472087.1">
    <property type="nucleotide sequence ID" value="XM_028619514.1"/>
</dbReference>
<feature type="transmembrane region" description="Helical" evidence="12">
    <location>
        <begin position="1321"/>
        <end position="1341"/>
    </location>
</feature>
<keyword evidence="9" id="KW-1015">Disulfide bond</keyword>
<dbReference type="EMBL" id="RSCE01000019">
    <property type="protein sequence ID" value="RSH76940.1"/>
    <property type="molecule type" value="Genomic_DNA"/>
</dbReference>
<evidence type="ECO:0000259" key="13">
    <source>
        <dbReference type="PROSITE" id="PS50156"/>
    </source>
</evidence>
<feature type="transmembrane region" description="Helical" evidence="12">
    <location>
        <begin position="1291"/>
        <end position="1309"/>
    </location>
</feature>
<keyword evidence="3" id="KW-0813">Transport</keyword>
<reference evidence="14 15" key="1">
    <citation type="submission" date="2018-11" db="EMBL/GenBank/DDBJ databases">
        <title>Genome sequence of Apiotrichum porosum DSM 27194.</title>
        <authorList>
            <person name="Aliyu H."/>
            <person name="Gorte O."/>
            <person name="Ochsenreither K."/>
        </authorList>
    </citation>
    <scope>NUCLEOTIDE SEQUENCE [LARGE SCALE GENOMIC DNA]</scope>
    <source>
        <strain evidence="14 15">DSM 27194</strain>
    </source>
</reference>
<evidence type="ECO:0000256" key="4">
    <source>
        <dbReference type="ARBA" id="ARBA00022692"/>
    </source>
</evidence>
<feature type="region of interest" description="Disordered" evidence="11">
    <location>
        <begin position="721"/>
        <end position="800"/>
    </location>
</feature>